<sequence length="135" mass="15502">MSLWFVHTPYHTSVAFADELPTIGSVILKLFEVTELIFSCKNIAVEGELWHLIDPITSMEIELMVYEQSYALFSYPFDLDGQHPNWNSDLLQSTLFALTELGSQPENTLEEWAGEPWCVAKSRWNPKHIDGRGRN</sequence>
<dbReference type="RefSeq" id="WP_208175536.1">
    <property type="nucleotide sequence ID" value="NZ_JAGETZ010000005.1"/>
</dbReference>
<gene>
    <name evidence="1" type="ORF">J4E00_12630</name>
</gene>
<dbReference type="EMBL" id="JAGETZ010000005">
    <property type="protein sequence ID" value="MBO2009900.1"/>
    <property type="molecule type" value="Genomic_DNA"/>
</dbReference>
<dbReference type="Proteomes" id="UP000664369">
    <property type="component" value="Unassembled WGS sequence"/>
</dbReference>
<name>A0ABS3QF68_9BACT</name>
<keyword evidence="2" id="KW-1185">Reference proteome</keyword>
<evidence type="ECO:0000313" key="1">
    <source>
        <dbReference type="EMBL" id="MBO2009900.1"/>
    </source>
</evidence>
<evidence type="ECO:0000313" key="2">
    <source>
        <dbReference type="Proteomes" id="UP000664369"/>
    </source>
</evidence>
<comment type="caution">
    <text evidence="1">The sequence shown here is derived from an EMBL/GenBank/DDBJ whole genome shotgun (WGS) entry which is preliminary data.</text>
</comment>
<accession>A0ABS3QF68</accession>
<protein>
    <submittedName>
        <fullName evidence="1">Uncharacterized protein</fullName>
    </submittedName>
</protein>
<proteinExistence type="predicted"/>
<organism evidence="1 2">
    <name type="scientific">Hymenobacter negativus</name>
    <dbReference type="NCBI Taxonomy" id="2795026"/>
    <lineage>
        <taxon>Bacteria</taxon>
        <taxon>Pseudomonadati</taxon>
        <taxon>Bacteroidota</taxon>
        <taxon>Cytophagia</taxon>
        <taxon>Cytophagales</taxon>
        <taxon>Hymenobacteraceae</taxon>
        <taxon>Hymenobacter</taxon>
    </lineage>
</organism>
<reference evidence="1 2" key="1">
    <citation type="submission" date="2021-03" db="EMBL/GenBank/DDBJ databases">
        <authorList>
            <person name="Kim M.K."/>
        </authorList>
    </citation>
    <scope>NUCLEOTIDE SEQUENCE [LARGE SCALE GENOMIC DNA]</scope>
    <source>
        <strain evidence="1 2">BT442</strain>
    </source>
</reference>